<protein>
    <submittedName>
        <fullName evidence="6">Protein tyrosine phosphatase 2</fullName>
    </submittedName>
</protein>
<dbReference type="SMART" id="SM00195">
    <property type="entry name" value="DSPc"/>
    <property type="match status" value="1"/>
</dbReference>
<sequence>MNISQITNNIYLGGLGFYTTDIIKNYLIENNIKSIITIWDLKKLDIDKLNINKEDYLYIHAYDLDEEEIIQYFDITYNFIKEKIKQNKKILIHCFAGVSRSASIVINYLITDNNISVEDAIKIVLKKRNIRPNSYFINQLKAYSGYYDRLRAIMQ</sequence>
<keyword evidence="1" id="KW-0378">Hydrolase</keyword>
<accession>A0A916KQ50</accession>
<feature type="domain" description="Tyrosine specific protein phosphatases" evidence="5">
    <location>
        <begin position="70"/>
        <end position="128"/>
    </location>
</feature>
<evidence type="ECO:0000313" key="6">
    <source>
        <dbReference type="EMBL" id="CCU56296.1"/>
    </source>
</evidence>
<evidence type="ECO:0000256" key="1">
    <source>
        <dbReference type="ARBA" id="ARBA00022801"/>
    </source>
</evidence>
<dbReference type="PANTHER" id="PTHR46377:SF1">
    <property type="entry name" value="DUAL SPECIFICITY PROTEIN PHOSPHATASE 19"/>
    <property type="match status" value="1"/>
</dbReference>
<dbReference type="GeneID" id="15613720"/>
<evidence type="ECO:0000256" key="2">
    <source>
        <dbReference type="ARBA" id="ARBA00022912"/>
    </source>
</evidence>
<feature type="domain" description="Tyrosine-protein phosphatase" evidence="4">
    <location>
        <begin position="2"/>
        <end position="149"/>
    </location>
</feature>
<evidence type="ECO:0000256" key="3">
    <source>
        <dbReference type="ARBA" id="ARBA00047339"/>
    </source>
</evidence>
<dbReference type="InterPro" id="IPR029021">
    <property type="entry name" value="Prot-tyrosine_phosphatase-like"/>
</dbReference>
<dbReference type="KEGG" id="vg:15613720"/>
<dbReference type="InterPro" id="IPR000340">
    <property type="entry name" value="Dual-sp_phosphatase_cat-dom"/>
</dbReference>
<organism evidence="6 7">
    <name type="scientific">Mythimna separata entomopoxvirus 'L'</name>
    <dbReference type="NCBI Taxonomy" id="1293572"/>
    <lineage>
        <taxon>Viruses</taxon>
        <taxon>Varidnaviria</taxon>
        <taxon>Bamfordvirae</taxon>
        <taxon>Nucleocytoviricota</taxon>
        <taxon>Pokkesviricetes</taxon>
        <taxon>Chitovirales</taxon>
        <taxon>Poxviridae</taxon>
        <taxon>Entomopoxvirinae</taxon>
        <taxon>Betaentomopoxvirus</taxon>
        <taxon>Betaentomopoxvirus mseparata</taxon>
        <taxon>Mythimna separata entomopoxvirus</taxon>
    </lineage>
</organism>
<dbReference type="Pfam" id="PF00782">
    <property type="entry name" value="DSPc"/>
    <property type="match status" value="1"/>
</dbReference>
<gene>
    <name evidence="6" type="ORF">MYSEV_098</name>
</gene>
<dbReference type="SUPFAM" id="SSF52799">
    <property type="entry name" value="(Phosphotyrosine protein) phosphatases II"/>
    <property type="match status" value="1"/>
</dbReference>
<dbReference type="Proteomes" id="UP000792671">
    <property type="component" value="Genome"/>
</dbReference>
<dbReference type="PROSITE" id="PS00383">
    <property type="entry name" value="TYR_PHOSPHATASE_1"/>
    <property type="match status" value="1"/>
</dbReference>
<keyword evidence="2" id="KW-0904">Protein phosphatase</keyword>
<proteinExistence type="predicted"/>
<comment type="catalytic activity">
    <reaction evidence="3">
        <text>O-phospho-L-seryl-[protein] + H2O = L-seryl-[protein] + phosphate</text>
        <dbReference type="Rhea" id="RHEA:20629"/>
        <dbReference type="Rhea" id="RHEA-COMP:9863"/>
        <dbReference type="Rhea" id="RHEA-COMP:11604"/>
        <dbReference type="ChEBI" id="CHEBI:15377"/>
        <dbReference type="ChEBI" id="CHEBI:29999"/>
        <dbReference type="ChEBI" id="CHEBI:43474"/>
        <dbReference type="ChEBI" id="CHEBI:83421"/>
    </reaction>
</comment>
<dbReference type="PROSITE" id="PS50056">
    <property type="entry name" value="TYR_PHOSPHATASE_2"/>
    <property type="match status" value="1"/>
</dbReference>
<dbReference type="CDD" id="cd14498">
    <property type="entry name" value="DSP"/>
    <property type="match status" value="1"/>
</dbReference>
<dbReference type="InterPro" id="IPR000387">
    <property type="entry name" value="Tyr_Pase_dom"/>
</dbReference>
<dbReference type="Gene3D" id="3.90.190.10">
    <property type="entry name" value="Protein tyrosine phosphatase superfamily"/>
    <property type="match status" value="1"/>
</dbReference>
<evidence type="ECO:0000313" key="7">
    <source>
        <dbReference type="Proteomes" id="UP000792671"/>
    </source>
</evidence>
<dbReference type="GO" id="GO:0008579">
    <property type="term" value="F:JUN kinase phosphatase activity"/>
    <property type="evidence" value="ECO:0007669"/>
    <property type="project" value="TreeGrafter"/>
</dbReference>
<dbReference type="PANTHER" id="PTHR46377">
    <property type="entry name" value="DUAL SPECIFICITY PROTEIN PHOSPHATASE 19"/>
    <property type="match status" value="1"/>
</dbReference>
<keyword evidence="7" id="KW-1185">Reference proteome</keyword>
<evidence type="ECO:0000259" key="4">
    <source>
        <dbReference type="PROSITE" id="PS50054"/>
    </source>
</evidence>
<dbReference type="InterPro" id="IPR016130">
    <property type="entry name" value="Tyr_Pase_AS"/>
</dbReference>
<dbReference type="InterPro" id="IPR020422">
    <property type="entry name" value="TYR_PHOSPHATASE_DUAL_dom"/>
</dbReference>
<name>A0A916KQ50_9POXV</name>
<reference evidence="6 7" key="1">
    <citation type="journal article" date="2013" name="J. Virol.">
        <title>New Insights into the Evolution of Entomopoxvirinae from the Complete Genome Sequences of Four Entomopoxviruses Infecting Adoxophyes honmai, Choristoneura biennis, Choristoneura rosaceana, and Mythimna separata.</title>
        <authorList>
            <person name="Theze J."/>
            <person name="Takatsuka J."/>
            <person name="Li Z."/>
            <person name="Gallais J."/>
            <person name="Doucet D."/>
            <person name="Arif B."/>
            <person name="Nakai M."/>
            <person name="Herniou E.A."/>
        </authorList>
    </citation>
    <scope>NUCLEOTIDE SEQUENCE [LARGE SCALE GENOMIC DNA]</scope>
</reference>
<dbReference type="EMBL" id="HF679134">
    <property type="protein sequence ID" value="CCU56296.1"/>
    <property type="molecule type" value="Genomic_DNA"/>
</dbReference>
<evidence type="ECO:0000259" key="5">
    <source>
        <dbReference type="PROSITE" id="PS50056"/>
    </source>
</evidence>
<dbReference type="RefSeq" id="YP_008003615.1">
    <property type="nucleotide sequence ID" value="NC_021246.1"/>
</dbReference>
<dbReference type="OrthoDB" id="12612at10239"/>
<dbReference type="PROSITE" id="PS50054">
    <property type="entry name" value="TYR_PHOSPHATASE_DUAL"/>
    <property type="match status" value="1"/>
</dbReference>